<name>A0ABQ3XLE7_9ACTN</name>
<reference evidence="1 2" key="1">
    <citation type="submission" date="2021-01" db="EMBL/GenBank/DDBJ databases">
        <title>Whole genome shotgun sequence of Actinoplanes couchii NBRC 106145.</title>
        <authorList>
            <person name="Komaki H."/>
            <person name="Tamura T."/>
        </authorList>
    </citation>
    <scope>NUCLEOTIDE SEQUENCE [LARGE SCALE GENOMIC DNA]</scope>
    <source>
        <strain evidence="1 2">NBRC 106145</strain>
    </source>
</reference>
<comment type="caution">
    <text evidence="1">The sequence shown here is derived from an EMBL/GenBank/DDBJ whole genome shotgun (WGS) entry which is preliminary data.</text>
</comment>
<protein>
    <submittedName>
        <fullName evidence="1">Uncharacterized protein</fullName>
    </submittedName>
</protein>
<proteinExistence type="predicted"/>
<organism evidence="1 2">
    <name type="scientific">Actinoplanes couchii</name>
    <dbReference type="NCBI Taxonomy" id="403638"/>
    <lineage>
        <taxon>Bacteria</taxon>
        <taxon>Bacillati</taxon>
        <taxon>Actinomycetota</taxon>
        <taxon>Actinomycetes</taxon>
        <taxon>Micromonosporales</taxon>
        <taxon>Micromonosporaceae</taxon>
        <taxon>Actinoplanes</taxon>
    </lineage>
</organism>
<keyword evidence="2" id="KW-1185">Reference proteome</keyword>
<gene>
    <name evidence="1" type="ORF">Aco03nite_077530</name>
</gene>
<accession>A0ABQ3XLE7</accession>
<evidence type="ECO:0000313" key="1">
    <source>
        <dbReference type="EMBL" id="GID59349.1"/>
    </source>
</evidence>
<dbReference type="RefSeq" id="WP_203805369.1">
    <property type="nucleotide sequence ID" value="NZ_BAAAQE010000117.1"/>
</dbReference>
<sequence>MTKMDGAHLSVSLFPEPGDDRAAGEIHNLLLERGARPDGDHHFIERHRRMRLDRADDGVVEIVMSAGPFDYPDGTRQQMIVFGRYLVELLVAVTERTRPLYGGVGVERPLATPGKLRDGIPASAYISDPLFVRQDLLARADLETVLTGEFRRTIPGAAGTVFASWWPFADGKPSNPGGLSQYGSWAGGRILGRVAARHIAARARG</sequence>
<dbReference type="EMBL" id="BOMG01000096">
    <property type="protein sequence ID" value="GID59349.1"/>
    <property type="molecule type" value="Genomic_DNA"/>
</dbReference>
<evidence type="ECO:0000313" key="2">
    <source>
        <dbReference type="Proteomes" id="UP000612282"/>
    </source>
</evidence>
<dbReference type="Proteomes" id="UP000612282">
    <property type="component" value="Unassembled WGS sequence"/>
</dbReference>